<dbReference type="PANTHER" id="PTHR44144">
    <property type="entry name" value="DNAJ HOMOLOG SUBFAMILY C MEMBER 9"/>
    <property type="match status" value="1"/>
</dbReference>
<feature type="region of interest" description="Disordered" evidence="1">
    <location>
        <begin position="1"/>
        <end position="27"/>
    </location>
</feature>
<dbReference type="CDD" id="cd06257">
    <property type="entry name" value="DnaJ"/>
    <property type="match status" value="1"/>
</dbReference>
<dbReference type="Pfam" id="PF23302">
    <property type="entry name" value="HTH_DNAJC9"/>
    <property type="match status" value="1"/>
</dbReference>
<evidence type="ECO:0000313" key="3">
    <source>
        <dbReference type="EMBL" id="RKF66045.1"/>
    </source>
</evidence>
<dbReference type="InterPro" id="IPR001623">
    <property type="entry name" value="DnaJ_domain"/>
</dbReference>
<proteinExistence type="predicted"/>
<dbReference type="PRINTS" id="PR00625">
    <property type="entry name" value="JDOMAIN"/>
</dbReference>
<name>A0A420I8P3_9PEZI</name>
<dbReference type="AlphaFoldDB" id="A0A420I8P3"/>
<comment type="caution">
    <text evidence="3">The sequence shown here is derived from an EMBL/GenBank/DDBJ whole genome shotgun (WGS) entry which is preliminary data.</text>
</comment>
<evidence type="ECO:0000259" key="2">
    <source>
        <dbReference type="PROSITE" id="PS50076"/>
    </source>
</evidence>
<dbReference type="PANTHER" id="PTHR44144:SF1">
    <property type="entry name" value="DNAJ HOMOLOG SUBFAMILY C MEMBER 9"/>
    <property type="match status" value="1"/>
</dbReference>
<dbReference type="PROSITE" id="PS50076">
    <property type="entry name" value="DNAJ_2"/>
    <property type="match status" value="1"/>
</dbReference>
<protein>
    <submittedName>
        <fullName evidence="3">Putative J domain-containing protein</fullName>
    </submittedName>
</protein>
<dbReference type="GO" id="GO:0005634">
    <property type="term" value="C:nucleus"/>
    <property type="evidence" value="ECO:0007669"/>
    <property type="project" value="TreeGrafter"/>
</dbReference>
<sequence length="330" mass="37777">MPSRPKRRPQSSGADRDEDITNNLPLPTVEPYTVLGVEKSATDDQIRSAYRKAALKHHPDKAPEDRKQEAHIKFQEIAFAYAVLSDPKRKKRFDLTGSTAESLSVDEEDSFCWVDFFREQFKEVVSSDAIEKFALAYKGSEEEKEDLLAAYQDAKGKWAHIYEVVILSDPLEDEERFRKIIDQAIEDGDIEAYKSYTNETARAKKRRLDARLKEKKEVSELAQEVGAEDLLKTTSAEESNSILKALIKKKNSARSTFLDDLEAKYAPAEKKKKVSKGKNSKKRGPDDDQVEFDNDEPSEEVFLALRKKIDQKRNGDRKANEQRIEFVCHI</sequence>
<dbReference type="Pfam" id="PF00226">
    <property type="entry name" value="DnaJ"/>
    <property type="match status" value="1"/>
</dbReference>
<dbReference type="PROSITE" id="PS00636">
    <property type="entry name" value="DNAJ_1"/>
    <property type="match status" value="1"/>
</dbReference>
<dbReference type="Gene3D" id="1.10.287.110">
    <property type="entry name" value="DnaJ domain"/>
    <property type="match status" value="1"/>
</dbReference>
<dbReference type="InterPro" id="IPR018253">
    <property type="entry name" value="DnaJ_domain_CS"/>
</dbReference>
<evidence type="ECO:0000256" key="1">
    <source>
        <dbReference type="SAM" id="MobiDB-lite"/>
    </source>
</evidence>
<organism evidence="3 4">
    <name type="scientific">Golovinomyces cichoracearum</name>
    <dbReference type="NCBI Taxonomy" id="62708"/>
    <lineage>
        <taxon>Eukaryota</taxon>
        <taxon>Fungi</taxon>
        <taxon>Dikarya</taxon>
        <taxon>Ascomycota</taxon>
        <taxon>Pezizomycotina</taxon>
        <taxon>Leotiomycetes</taxon>
        <taxon>Erysiphales</taxon>
        <taxon>Erysiphaceae</taxon>
        <taxon>Golovinomyces</taxon>
    </lineage>
</organism>
<dbReference type="InterPro" id="IPR056453">
    <property type="entry name" value="HTH_DNAJC9"/>
</dbReference>
<evidence type="ECO:0000313" key="4">
    <source>
        <dbReference type="Proteomes" id="UP000283383"/>
    </source>
</evidence>
<dbReference type="EMBL" id="MCBQ01011326">
    <property type="protein sequence ID" value="RKF66045.1"/>
    <property type="molecule type" value="Genomic_DNA"/>
</dbReference>
<feature type="compositionally biased region" description="Basic residues" evidence="1">
    <location>
        <begin position="270"/>
        <end position="282"/>
    </location>
</feature>
<dbReference type="SMART" id="SM00271">
    <property type="entry name" value="DnaJ"/>
    <property type="match status" value="1"/>
</dbReference>
<dbReference type="FunFam" id="1.10.287.110:FF:000110">
    <property type="entry name" value="DnaJ domain protein (AFU_orthologue AFUA_2G13210)"/>
    <property type="match status" value="1"/>
</dbReference>
<dbReference type="GO" id="GO:0005737">
    <property type="term" value="C:cytoplasm"/>
    <property type="evidence" value="ECO:0007669"/>
    <property type="project" value="TreeGrafter"/>
</dbReference>
<feature type="region of interest" description="Disordered" evidence="1">
    <location>
        <begin position="268"/>
        <end position="295"/>
    </location>
</feature>
<keyword evidence="4" id="KW-1185">Reference proteome</keyword>
<dbReference type="Proteomes" id="UP000283383">
    <property type="component" value="Unassembled WGS sequence"/>
</dbReference>
<dbReference type="InterPro" id="IPR036869">
    <property type="entry name" value="J_dom_sf"/>
</dbReference>
<accession>A0A420I8P3</accession>
<feature type="domain" description="J" evidence="2">
    <location>
        <begin position="30"/>
        <end position="97"/>
    </location>
</feature>
<dbReference type="SUPFAM" id="SSF46565">
    <property type="entry name" value="Chaperone J-domain"/>
    <property type="match status" value="1"/>
</dbReference>
<gene>
    <name evidence="3" type="ORF">GcM3_113022</name>
</gene>
<dbReference type="GO" id="GO:0031072">
    <property type="term" value="F:heat shock protein binding"/>
    <property type="evidence" value="ECO:0007669"/>
    <property type="project" value="TreeGrafter"/>
</dbReference>
<reference evidence="3 4" key="1">
    <citation type="journal article" date="2018" name="BMC Genomics">
        <title>Comparative genome analyses reveal sequence features reflecting distinct modes of host-adaptation between dicot and monocot powdery mildew.</title>
        <authorList>
            <person name="Wu Y."/>
            <person name="Ma X."/>
            <person name="Pan Z."/>
            <person name="Kale S.D."/>
            <person name="Song Y."/>
            <person name="King H."/>
            <person name="Zhang Q."/>
            <person name="Presley C."/>
            <person name="Deng X."/>
            <person name="Wei C.I."/>
            <person name="Xiao S."/>
        </authorList>
    </citation>
    <scope>NUCLEOTIDE SEQUENCE [LARGE SCALE GENOMIC DNA]</scope>
    <source>
        <strain evidence="3">UMSG3</strain>
    </source>
</reference>
<dbReference type="InterPro" id="IPR052594">
    <property type="entry name" value="J_domain-containing_protein"/>
</dbReference>